<dbReference type="EMBL" id="CM056742">
    <property type="protein sequence ID" value="KAJ8675525.1"/>
    <property type="molecule type" value="Genomic_DNA"/>
</dbReference>
<organism evidence="1 2">
    <name type="scientific">Eretmocerus hayati</name>
    <dbReference type="NCBI Taxonomy" id="131215"/>
    <lineage>
        <taxon>Eukaryota</taxon>
        <taxon>Metazoa</taxon>
        <taxon>Ecdysozoa</taxon>
        <taxon>Arthropoda</taxon>
        <taxon>Hexapoda</taxon>
        <taxon>Insecta</taxon>
        <taxon>Pterygota</taxon>
        <taxon>Neoptera</taxon>
        <taxon>Endopterygota</taxon>
        <taxon>Hymenoptera</taxon>
        <taxon>Apocrita</taxon>
        <taxon>Proctotrupomorpha</taxon>
        <taxon>Chalcidoidea</taxon>
        <taxon>Aphelinidae</taxon>
        <taxon>Aphelininae</taxon>
        <taxon>Eretmocerus</taxon>
    </lineage>
</organism>
<protein>
    <submittedName>
        <fullName evidence="1">Uncharacterized protein</fullName>
    </submittedName>
</protein>
<name>A0ACC2P148_9HYME</name>
<proteinExistence type="predicted"/>
<accession>A0ACC2P148</accession>
<sequence length="503" mass="57546">MDLLITVLVVTVCYWLYSYFKKQLNYFKDHGVPYQPGYPIVGSMGATVFRRKHISEVIDGIYNREPEAKYIGAFDFGSPVIMLRDLELVKNITIRNFDDFPDHKGFFDETLDPFSGGNLFNMHGDRWKEARSLLSPAFTSSKMKGMFELMVTCAENFIKYFAKKSASELKMVNSKDLFTKYTNDVIASCVFGISVNSLENPDNDFYVLGKKATDLNGIVTLKFFLSRVAPFLLKLLNIKFVDDKVASFFTKVVKDTVAMRDEKGIHRPDMIQLMMDARGKENKHLKLDITEMTTHAFVFFFGGFDTTSTQMCLLTHELAINLDVQNKLQDEIDQAWKETNGKPTYESINKMLYLDAVFNESARIHTQALFLDRMCVKAFELPPALPGSKPFIIPPGTNIWIPPRSIHKDPKYYADPETFDPDRYYGKKVTINDATNMGFGIGPRSCIGNRFAILEIKIMLFFLLSKYNLRRTPLTSKPLTYSKKTFSIRPEAGFWVALEPRGL</sequence>
<dbReference type="Proteomes" id="UP001239111">
    <property type="component" value="Chromosome 2"/>
</dbReference>
<evidence type="ECO:0000313" key="1">
    <source>
        <dbReference type="EMBL" id="KAJ8675525.1"/>
    </source>
</evidence>
<keyword evidence="2" id="KW-1185">Reference proteome</keyword>
<reference evidence="1" key="1">
    <citation type="submission" date="2023-04" db="EMBL/GenBank/DDBJ databases">
        <title>A chromosome-level genome assembly of the parasitoid wasp Eretmocerus hayati.</title>
        <authorList>
            <person name="Zhong Y."/>
            <person name="Liu S."/>
            <person name="Liu Y."/>
        </authorList>
    </citation>
    <scope>NUCLEOTIDE SEQUENCE</scope>
    <source>
        <strain evidence="1">ZJU_SS_LIU_2023</strain>
    </source>
</reference>
<evidence type="ECO:0000313" key="2">
    <source>
        <dbReference type="Proteomes" id="UP001239111"/>
    </source>
</evidence>
<comment type="caution">
    <text evidence="1">The sequence shown here is derived from an EMBL/GenBank/DDBJ whole genome shotgun (WGS) entry which is preliminary data.</text>
</comment>
<gene>
    <name evidence="1" type="ORF">QAD02_011311</name>
</gene>